<protein>
    <recommendedName>
        <fullName evidence="3">YD repeat-containing protein</fullName>
    </recommendedName>
</protein>
<dbReference type="Gene3D" id="2.180.10.10">
    <property type="entry name" value="RHS repeat-associated core"/>
    <property type="match status" value="1"/>
</dbReference>
<dbReference type="RefSeq" id="WP_097130940.1">
    <property type="nucleotide sequence ID" value="NZ_OCNH01000007.1"/>
</dbReference>
<sequence length="297" mass="33431">MSYDPRRLAISAWLIGSILACQSNQQGLDPLLSTPKDSLITVAIPDFAAIVTASRTPRGKLDRIITTYGQSNPVSSTINLLYDAQQRVIGLTALSAPSKGVNNAVIYEYQHERPYRTFSKATQPGTSPKEFYFMQQMVYDATGRQSAQLLYRVELDGQARLLERQALIYDSANRLIEIKDPSGVAVGQLFEYAGNNMKLLRHKDAKGVLSSSQTEYYYDSKPNILKGIYWTLNLDYIHHNLSDNNFVRQTVKSTSTNPDGIPIPTDYLTEYDAQQRLIHRSISSSPGLVREFYIFND</sequence>
<organism evidence="1 2">
    <name type="scientific">Spirosoma fluviale</name>
    <dbReference type="NCBI Taxonomy" id="1597977"/>
    <lineage>
        <taxon>Bacteria</taxon>
        <taxon>Pseudomonadati</taxon>
        <taxon>Bacteroidota</taxon>
        <taxon>Cytophagia</taxon>
        <taxon>Cytophagales</taxon>
        <taxon>Cytophagaceae</taxon>
        <taxon>Spirosoma</taxon>
    </lineage>
</organism>
<keyword evidence="2" id="KW-1185">Reference proteome</keyword>
<evidence type="ECO:0008006" key="3">
    <source>
        <dbReference type="Google" id="ProtNLM"/>
    </source>
</evidence>
<dbReference type="OrthoDB" id="9816400at2"/>
<dbReference type="AlphaFoldDB" id="A0A286GQF3"/>
<gene>
    <name evidence="1" type="ORF">SAMN06269250_5908</name>
</gene>
<proteinExistence type="predicted"/>
<dbReference type="Proteomes" id="UP000219452">
    <property type="component" value="Unassembled WGS sequence"/>
</dbReference>
<dbReference type="PROSITE" id="PS51257">
    <property type="entry name" value="PROKAR_LIPOPROTEIN"/>
    <property type="match status" value="1"/>
</dbReference>
<reference evidence="2" key="1">
    <citation type="submission" date="2017-09" db="EMBL/GenBank/DDBJ databases">
        <authorList>
            <person name="Varghese N."/>
            <person name="Submissions S."/>
        </authorList>
    </citation>
    <scope>NUCLEOTIDE SEQUENCE [LARGE SCALE GENOMIC DNA]</scope>
    <source>
        <strain evidence="2">DSM 29961</strain>
    </source>
</reference>
<name>A0A286GQF3_9BACT</name>
<dbReference type="EMBL" id="OCNH01000007">
    <property type="protein sequence ID" value="SOD97753.1"/>
    <property type="molecule type" value="Genomic_DNA"/>
</dbReference>
<evidence type="ECO:0000313" key="1">
    <source>
        <dbReference type="EMBL" id="SOD97753.1"/>
    </source>
</evidence>
<accession>A0A286GQF3</accession>
<evidence type="ECO:0000313" key="2">
    <source>
        <dbReference type="Proteomes" id="UP000219452"/>
    </source>
</evidence>